<dbReference type="InterPro" id="IPR008266">
    <property type="entry name" value="Tyr_kinase_AS"/>
</dbReference>
<reference evidence="5" key="1">
    <citation type="journal article" date="2014" name="Genome Announc.">
        <title>De novo whole-genome sequence and genome annotation of Lichtheimia ramosa.</title>
        <authorList>
            <person name="Linde J."/>
            <person name="Schwartze V."/>
            <person name="Binder U."/>
            <person name="Lass-Florl C."/>
            <person name="Voigt K."/>
            <person name="Horn F."/>
        </authorList>
    </citation>
    <scope>NUCLEOTIDE SEQUENCE</scope>
    <source>
        <strain evidence="5">JMRC FSU:6197</strain>
    </source>
</reference>
<keyword evidence="1" id="KW-0723">Serine/threonine-protein kinase</keyword>
<keyword evidence="3" id="KW-0067">ATP-binding</keyword>
<evidence type="ECO:0000256" key="3">
    <source>
        <dbReference type="ARBA" id="ARBA00022840"/>
    </source>
</evidence>
<dbReference type="EMBL" id="LK023313">
    <property type="protein sequence ID" value="CDS03337.1"/>
    <property type="molecule type" value="Genomic_DNA"/>
</dbReference>
<keyword evidence="1" id="KW-0808">Transferase</keyword>
<dbReference type="PROSITE" id="PS00109">
    <property type="entry name" value="PROTEIN_KINASE_TYR"/>
    <property type="match status" value="1"/>
</dbReference>
<evidence type="ECO:0000256" key="1">
    <source>
        <dbReference type="ARBA" id="ARBA00022527"/>
    </source>
</evidence>
<dbReference type="GO" id="GO:0005524">
    <property type="term" value="F:ATP binding"/>
    <property type="evidence" value="ECO:0007669"/>
    <property type="project" value="UniProtKB-KW"/>
</dbReference>
<organism evidence="5">
    <name type="scientific">Lichtheimia ramosa</name>
    <dbReference type="NCBI Taxonomy" id="688394"/>
    <lineage>
        <taxon>Eukaryota</taxon>
        <taxon>Fungi</taxon>
        <taxon>Fungi incertae sedis</taxon>
        <taxon>Mucoromycota</taxon>
        <taxon>Mucoromycotina</taxon>
        <taxon>Mucoromycetes</taxon>
        <taxon>Mucorales</taxon>
        <taxon>Lichtheimiaceae</taxon>
        <taxon>Lichtheimia</taxon>
    </lineage>
</organism>
<dbReference type="GO" id="GO:0004674">
    <property type="term" value="F:protein serine/threonine kinase activity"/>
    <property type="evidence" value="ECO:0007669"/>
    <property type="project" value="UniProtKB-KW"/>
</dbReference>
<gene>
    <name evidence="5" type="ORF">LRAMOSA00739</name>
</gene>
<dbReference type="InterPro" id="IPR000719">
    <property type="entry name" value="Prot_kinase_dom"/>
</dbReference>
<evidence type="ECO:0000313" key="5">
    <source>
        <dbReference type="EMBL" id="CDS03337.1"/>
    </source>
</evidence>
<dbReference type="SUPFAM" id="SSF56112">
    <property type="entry name" value="Protein kinase-like (PK-like)"/>
    <property type="match status" value="1"/>
</dbReference>
<proteinExistence type="predicted"/>
<feature type="domain" description="Protein kinase" evidence="4">
    <location>
        <begin position="1"/>
        <end position="318"/>
    </location>
</feature>
<dbReference type="InterPro" id="IPR011009">
    <property type="entry name" value="Kinase-like_dom_sf"/>
</dbReference>
<dbReference type="PROSITE" id="PS50011">
    <property type="entry name" value="PROTEIN_KINASE_DOM"/>
    <property type="match status" value="1"/>
</dbReference>
<evidence type="ECO:0000256" key="2">
    <source>
        <dbReference type="ARBA" id="ARBA00022741"/>
    </source>
</evidence>
<dbReference type="AlphaFoldDB" id="A0A077W7A8"/>
<keyword evidence="2" id="KW-0547">Nucleotide-binding</keyword>
<dbReference type="OrthoDB" id="413582at2759"/>
<name>A0A077W7A8_9FUNG</name>
<dbReference type="Gene3D" id="1.10.510.10">
    <property type="entry name" value="Transferase(Phosphotransferase) domain 1"/>
    <property type="match status" value="1"/>
</dbReference>
<dbReference type="InterPro" id="IPR050117">
    <property type="entry name" value="MAPK"/>
</dbReference>
<sequence>MSTGVFATVKKSSLHHRVVAVKSYKAQHGRLVKRHCERELEALRAIGTHTERHAWEHHVVFLLDVQKNASECNLILPFYDKTLLDLISNCDQGFAFNTVYQLAQGLDFLHNQGIIHCDLSPSNILIDTTNNNHMVIADFGCAHFIKQYGMDDPVPNDMDEPDNEEIGTLYYKAPEHLFGSRIYAPSTDIWSLGSIFCHLLRGSPLFTGESDIEQIGQIVRIIGPPPATVLDEEMCRYPDADKLIFFGDPADQDIDDDDDDEDDSTEYADIMAMISAQRQAYANLLSVPYARTLIQGMLNWSVRNRLSTSEILRLVNAR</sequence>
<keyword evidence="1" id="KW-0418">Kinase</keyword>
<accession>A0A077W7A8</accession>
<evidence type="ECO:0000259" key="4">
    <source>
        <dbReference type="PROSITE" id="PS50011"/>
    </source>
</evidence>
<dbReference type="PANTHER" id="PTHR24055">
    <property type="entry name" value="MITOGEN-ACTIVATED PROTEIN KINASE"/>
    <property type="match status" value="1"/>
</dbReference>
<protein>
    <recommendedName>
        <fullName evidence="4">Protein kinase domain-containing protein</fullName>
    </recommendedName>
</protein>
<dbReference type="Pfam" id="PF00069">
    <property type="entry name" value="Pkinase"/>
    <property type="match status" value="1"/>
</dbReference>